<name>A0A974DZS1_XENLA</name>
<organism evidence="1 2">
    <name type="scientific">Xenopus laevis</name>
    <name type="common">African clawed frog</name>
    <dbReference type="NCBI Taxonomy" id="8355"/>
    <lineage>
        <taxon>Eukaryota</taxon>
        <taxon>Metazoa</taxon>
        <taxon>Chordata</taxon>
        <taxon>Craniata</taxon>
        <taxon>Vertebrata</taxon>
        <taxon>Euteleostomi</taxon>
        <taxon>Amphibia</taxon>
        <taxon>Batrachia</taxon>
        <taxon>Anura</taxon>
        <taxon>Pipoidea</taxon>
        <taxon>Pipidae</taxon>
        <taxon>Xenopodinae</taxon>
        <taxon>Xenopus</taxon>
        <taxon>Xenopus</taxon>
    </lineage>
</organism>
<reference evidence="2" key="1">
    <citation type="journal article" date="2016" name="Nature">
        <title>Genome evolution in the allotetraploid frog Xenopus laevis.</title>
        <authorList>
            <person name="Session A.M."/>
            <person name="Uno Y."/>
            <person name="Kwon T."/>
            <person name="Chapman J.A."/>
            <person name="Toyoda A."/>
            <person name="Takahashi S."/>
            <person name="Fukui A."/>
            <person name="Hikosaka A."/>
            <person name="Suzuki A."/>
            <person name="Kondo M."/>
            <person name="van Heeringen S.J."/>
            <person name="Quigley I."/>
            <person name="Heinz S."/>
            <person name="Ogino H."/>
            <person name="Ochi H."/>
            <person name="Hellsten U."/>
            <person name="Lyons J.B."/>
            <person name="Simakov O."/>
            <person name="Putnam N."/>
            <person name="Stites J."/>
            <person name="Kuroki Y."/>
            <person name="Tanaka T."/>
            <person name="Michiue T."/>
            <person name="Watanabe M."/>
            <person name="Bogdanovic O."/>
            <person name="Lister R."/>
            <person name="Georgiou G."/>
            <person name="Paranjpe S.S."/>
            <person name="van Kruijsbergen I."/>
            <person name="Shu S."/>
            <person name="Carlson J."/>
            <person name="Kinoshita T."/>
            <person name="Ohta Y."/>
            <person name="Mawaribuchi S."/>
            <person name="Jenkins J."/>
            <person name="Grimwood J."/>
            <person name="Schmutz J."/>
            <person name="Mitros T."/>
            <person name="Mozaffari S.V."/>
            <person name="Suzuki Y."/>
            <person name="Haramoto Y."/>
            <person name="Yamamoto T.S."/>
            <person name="Takagi C."/>
            <person name="Heald R."/>
            <person name="Miller K."/>
            <person name="Haudenschild C."/>
            <person name="Kitzman J."/>
            <person name="Nakayama T."/>
            <person name="Izutsu Y."/>
            <person name="Robert J."/>
            <person name="Fortriede J."/>
            <person name="Burns K."/>
            <person name="Lotay V."/>
            <person name="Karimi K."/>
            <person name="Yasuoka Y."/>
            <person name="Dichmann D.S."/>
            <person name="Flajnik M.F."/>
            <person name="Houston D.W."/>
            <person name="Shendure J."/>
            <person name="DuPasquier L."/>
            <person name="Vize P.D."/>
            <person name="Zorn A.M."/>
            <person name="Ito M."/>
            <person name="Marcotte E.M."/>
            <person name="Wallingford J.B."/>
            <person name="Ito Y."/>
            <person name="Asashima M."/>
            <person name="Ueno N."/>
            <person name="Matsuda Y."/>
            <person name="Veenstra G.J."/>
            <person name="Fujiyama A."/>
            <person name="Harland R.M."/>
            <person name="Taira M."/>
            <person name="Rokhsar D.S."/>
        </authorList>
    </citation>
    <scope>NUCLEOTIDE SEQUENCE [LARGE SCALE GENOMIC DNA]</scope>
    <source>
        <strain evidence="2">J</strain>
    </source>
</reference>
<sequence length="70" mass="7702">MKQGFTYELFYAVSFNRDLHCLGGIVLFGGYSFPLNQRTNLPLLMADICSNSGCMYISASVIVLITVSCP</sequence>
<accession>A0A974DZS1</accession>
<dbReference type="EMBL" id="CM004466">
    <property type="protein sequence ID" value="OCU01275.1"/>
    <property type="molecule type" value="Genomic_DNA"/>
</dbReference>
<proteinExistence type="predicted"/>
<gene>
    <name evidence="1" type="ORF">XELAEV_18007065mg</name>
</gene>
<dbReference type="Proteomes" id="UP000694892">
    <property type="component" value="Chromosome 1L"/>
</dbReference>
<dbReference type="AlphaFoldDB" id="A0A974DZS1"/>
<evidence type="ECO:0000313" key="2">
    <source>
        <dbReference type="Proteomes" id="UP000694892"/>
    </source>
</evidence>
<protein>
    <submittedName>
        <fullName evidence="1">Uncharacterized protein</fullName>
    </submittedName>
</protein>
<evidence type="ECO:0000313" key="1">
    <source>
        <dbReference type="EMBL" id="OCU01275.1"/>
    </source>
</evidence>